<keyword evidence="5" id="KW-1185">Reference proteome</keyword>
<dbReference type="Proteomes" id="UP000567179">
    <property type="component" value="Unassembled WGS sequence"/>
</dbReference>
<dbReference type="InterPro" id="IPR027417">
    <property type="entry name" value="P-loop_NTPase"/>
</dbReference>
<dbReference type="PANTHER" id="PTHR10039:SF17">
    <property type="entry name" value="FUNGAL STAND N-TERMINAL GOODBYE DOMAIN-CONTAINING PROTEIN-RELATED"/>
    <property type="match status" value="1"/>
</dbReference>
<reference evidence="4 5" key="1">
    <citation type="journal article" date="2020" name="ISME J.">
        <title>Uncovering the hidden diversity of litter-decomposition mechanisms in mushroom-forming fungi.</title>
        <authorList>
            <person name="Floudas D."/>
            <person name="Bentzer J."/>
            <person name="Ahren D."/>
            <person name="Johansson T."/>
            <person name="Persson P."/>
            <person name="Tunlid A."/>
        </authorList>
    </citation>
    <scope>NUCLEOTIDE SEQUENCE [LARGE SCALE GENOMIC DNA]</scope>
    <source>
        <strain evidence="4 5">CBS 101986</strain>
    </source>
</reference>
<accession>A0A8H5F3C9</accession>
<sequence length="620" mass="70288">MNANTDQLNMQISENAGYQLTASSYSMQMSAFPDANDIRIKNSSFNMITNLNTASSMFLWFYRLLCRLMYFSYSEPMETLYQRVAPHAISNEGGRADNPKCHPGTREEVIDLLEKWMNAAESNRILWLSGPAGGGKTAIVKTLTERSTDRGVRAISFYFFRGDSTRNGAQPVIPTLLYQLFQFYPRASEVVANILSTHPRALDGSLAEQFKLISRLIPIIQQSSPANTPVLLFVDGLDECDIEAEFSQADLIHTLSSLVMDKDSPFRLLVASRPEARIRMALNRLSSPAHTIFLDEQYSPEKDIRVFVTAEFDGIKVLHPSAHLLEGDWPSPLDIEEIVRKSSGQFIYAATVMRYVSRPSTVPSLSLQQVQGIVPAGKNSPFAHLDSIYTFILMQADDQEATREMLSITLLDTDLARTNLLYHYNSRYTHALIESCISQLSAIVELTEGINIRLYHASLADFLVDKDRSGVYWVDVDAFRVNLLMGIWNVPPTILAWNAQLRLFLSLPRPNHDITHMLLNLPFPEWPISEHIDPDGRAGYQSTMRDIVYRLYDADNNDTAQRIIRRLEEDPRWLLQPKKIAPPTQEDSSPSTEANGMPFTKIPLFSFKWWRKILPTKGRA</sequence>
<feature type="domain" description="NACHT" evidence="3">
    <location>
        <begin position="124"/>
        <end position="278"/>
    </location>
</feature>
<organism evidence="4 5">
    <name type="scientific">Psilocybe cf. subviscida</name>
    <dbReference type="NCBI Taxonomy" id="2480587"/>
    <lineage>
        <taxon>Eukaryota</taxon>
        <taxon>Fungi</taxon>
        <taxon>Dikarya</taxon>
        <taxon>Basidiomycota</taxon>
        <taxon>Agaricomycotina</taxon>
        <taxon>Agaricomycetes</taxon>
        <taxon>Agaricomycetidae</taxon>
        <taxon>Agaricales</taxon>
        <taxon>Agaricineae</taxon>
        <taxon>Strophariaceae</taxon>
        <taxon>Psilocybe</taxon>
    </lineage>
</organism>
<dbReference type="OrthoDB" id="4760524at2759"/>
<dbReference type="SUPFAM" id="SSF52540">
    <property type="entry name" value="P-loop containing nucleoside triphosphate hydrolases"/>
    <property type="match status" value="1"/>
</dbReference>
<evidence type="ECO:0000256" key="2">
    <source>
        <dbReference type="SAM" id="MobiDB-lite"/>
    </source>
</evidence>
<gene>
    <name evidence="4" type="ORF">D9619_000297</name>
</gene>
<dbReference type="InterPro" id="IPR007111">
    <property type="entry name" value="NACHT_NTPase"/>
</dbReference>
<feature type="compositionally biased region" description="Polar residues" evidence="2">
    <location>
        <begin position="585"/>
        <end position="594"/>
    </location>
</feature>
<feature type="region of interest" description="Disordered" evidence="2">
    <location>
        <begin position="575"/>
        <end position="597"/>
    </location>
</feature>
<dbReference type="Pfam" id="PF24883">
    <property type="entry name" value="NPHP3_N"/>
    <property type="match status" value="1"/>
</dbReference>
<evidence type="ECO:0000313" key="5">
    <source>
        <dbReference type="Proteomes" id="UP000567179"/>
    </source>
</evidence>
<dbReference type="Gene3D" id="3.40.50.300">
    <property type="entry name" value="P-loop containing nucleotide triphosphate hydrolases"/>
    <property type="match status" value="1"/>
</dbReference>
<evidence type="ECO:0000256" key="1">
    <source>
        <dbReference type="ARBA" id="ARBA00022737"/>
    </source>
</evidence>
<dbReference type="PANTHER" id="PTHR10039">
    <property type="entry name" value="AMELOGENIN"/>
    <property type="match status" value="1"/>
</dbReference>
<evidence type="ECO:0000259" key="3">
    <source>
        <dbReference type="PROSITE" id="PS50837"/>
    </source>
</evidence>
<evidence type="ECO:0000313" key="4">
    <source>
        <dbReference type="EMBL" id="KAF5322199.1"/>
    </source>
</evidence>
<name>A0A8H5F3C9_9AGAR</name>
<dbReference type="PROSITE" id="PS50837">
    <property type="entry name" value="NACHT"/>
    <property type="match status" value="1"/>
</dbReference>
<proteinExistence type="predicted"/>
<protein>
    <recommendedName>
        <fullName evidence="3">NACHT domain-containing protein</fullName>
    </recommendedName>
</protein>
<dbReference type="InterPro" id="IPR056884">
    <property type="entry name" value="NPHP3-like_N"/>
</dbReference>
<comment type="caution">
    <text evidence="4">The sequence shown here is derived from an EMBL/GenBank/DDBJ whole genome shotgun (WGS) entry which is preliminary data.</text>
</comment>
<keyword evidence="1" id="KW-0677">Repeat</keyword>
<dbReference type="AlphaFoldDB" id="A0A8H5F3C9"/>
<dbReference type="EMBL" id="JAACJJ010000028">
    <property type="protein sequence ID" value="KAF5322199.1"/>
    <property type="molecule type" value="Genomic_DNA"/>
</dbReference>